<dbReference type="Proteomes" id="UP000481360">
    <property type="component" value="Unassembled WGS sequence"/>
</dbReference>
<evidence type="ECO:0000313" key="4">
    <source>
        <dbReference type="Proteomes" id="UP000481360"/>
    </source>
</evidence>
<dbReference type="AlphaFoldDB" id="A0A7C9VYQ7"/>
<dbReference type="InterPro" id="IPR036390">
    <property type="entry name" value="WH_DNA-bd_sf"/>
</dbReference>
<evidence type="ECO:0000256" key="1">
    <source>
        <dbReference type="ARBA" id="ARBA00006479"/>
    </source>
</evidence>
<evidence type="ECO:0000313" key="3">
    <source>
        <dbReference type="EMBL" id="NGY62358.1"/>
    </source>
</evidence>
<gene>
    <name evidence="3" type="ORF">G7043_25885</name>
</gene>
<dbReference type="GO" id="GO:0003700">
    <property type="term" value="F:DNA-binding transcription factor activity"/>
    <property type="evidence" value="ECO:0007669"/>
    <property type="project" value="InterPro"/>
</dbReference>
<dbReference type="SUPFAM" id="SSF53067">
    <property type="entry name" value="Actin-like ATPase domain"/>
    <property type="match status" value="1"/>
</dbReference>
<dbReference type="PANTHER" id="PTHR18964:SF149">
    <property type="entry name" value="BIFUNCTIONAL UDP-N-ACETYLGLUCOSAMINE 2-EPIMERASE_N-ACETYLMANNOSAMINE KINASE"/>
    <property type="match status" value="1"/>
</dbReference>
<dbReference type="PANTHER" id="PTHR18964">
    <property type="entry name" value="ROK (REPRESSOR, ORF, KINASE) FAMILY"/>
    <property type="match status" value="1"/>
</dbReference>
<dbReference type="EMBL" id="JAAMPJ010000007">
    <property type="protein sequence ID" value="NGY62358.1"/>
    <property type="molecule type" value="Genomic_DNA"/>
</dbReference>
<dbReference type="RefSeq" id="WP_166049743.1">
    <property type="nucleotide sequence ID" value="NZ_JAAMPJ010000007.1"/>
</dbReference>
<dbReference type="SUPFAM" id="SSF46785">
    <property type="entry name" value="Winged helix' DNA-binding domain"/>
    <property type="match status" value="1"/>
</dbReference>
<dbReference type="InterPro" id="IPR000600">
    <property type="entry name" value="ROK"/>
</dbReference>
<dbReference type="Pfam" id="PF12802">
    <property type="entry name" value="MarR_2"/>
    <property type="match status" value="1"/>
</dbReference>
<protein>
    <submittedName>
        <fullName evidence="3">ROK family transcriptional regulator</fullName>
    </submittedName>
</protein>
<keyword evidence="4" id="KW-1185">Reference proteome</keyword>
<comment type="caution">
    <text evidence="3">The sequence shown here is derived from an EMBL/GenBank/DDBJ whole genome shotgun (WGS) entry which is preliminary data.</text>
</comment>
<proteinExistence type="inferred from homology"/>
<organism evidence="3 4">
    <name type="scientific">Lentzea alba</name>
    <dbReference type="NCBI Taxonomy" id="2714351"/>
    <lineage>
        <taxon>Bacteria</taxon>
        <taxon>Bacillati</taxon>
        <taxon>Actinomycetota</taxon>
        <taxon>Actinomycetes</taxon>
        <taxon>Pseudonocardiales</taxon>
        <taxon>Pseudonocardiaceae</taxon>
        <taxon>Lentzea</taxon>
    </lineage>
</organism>
<dbReference type="InterPro" id="IPR000835">
    <property type="entry name" value="HTH_MarR-typ"/>
</dbReference>
<feature type="domain" description="HTH marR-type" evidence="2">
    <location>
        <begin position="12"/>
        <end position="55"/>
    </location>
</feature>
<dbReference type="Gene3D" id="3.30.420.40">
    <property type="match status" value="2"/>
</dbReference>
<name>A0A7C9VYQ7_9PSEU</name>
<evidence type="ECO:0000259" key="2">
    <source>
        <dbReference type="Pfam" id="PF12802"/>
    </source>
</evidence>
<dbReference type="Gene3D" id="1.10.10.10">
    <property type="entry name" value="Winged helix-like DNA-binding domain superfamily/Winged helix DNA-binding domain"/>
    <property type="match status" value="1"/>
</dbReference>
<reference evidence="3 4" key="1">
    <citation type="submission" date="2020-03" db="EMBL/GenBank/DDBJ databases">
        <title>Isolation and identification of active actinomycetes.</title>
        <authorList>
            <person name="Sun X."/>
        </authorList>
    </citation>
    <scope>NUCLEOTIDE SEQUENCE [LARGE SCALE GENOMIC DNA]</scope>
    <source>
        <strain evidence="3 4">NEAU-D13</strain>
    </source>
</reference>
<dbReference type="InterPro" id="IPR036388">
    <property type="entry name" value="WH-like_DNA-bd_sf"/>
</dbReference>
<dbReference type="Pfam" id="PF00480">
    <property type="entry name" value="ROK"/>
    <property type="match status" value="1"/>
</dbReference>
<dbReference type="InterPro" id="IPR043129">
    <property type="entry name" value="ATPase_NBD"/>
</dbReference>
<accession>A0A7C9VYQ7</accession>
<sequence>MTINPTTRDYNKASVLDVVLAQAPLTRNKLIELTGLSKATVSRAVEELRADGFVVDRGVDAIAGRGRPSTYLDIPGTTGHVVGVSFGAQTTGVLATDLRGREIQHVIVPTANHDDVGKAAAWLAGLIAGASQPAEGPLRQVVVAVPGRVRDDGEIFGPAESMTYLAGSRLQRVLADLVGAPVLLDSDANASLLGVLADDVTIRNAALFSVSSMLNFACCTDHELARGSTPSFGDVGVLFSGVHDKTLEGLLSTGGLLAFAREQGLGLERIDDLWVETHHDEVRAAVVEAFTTALVTAVTTVVVTLDPESIFFVGRLRTLVEEVLPEVRKRLEERLPAVPRVTVATQVLGLSTARGAVYSCLTLAQARLREALLDARRQAPRAEQQPAPAF</sequence>
<comment type="similarity">
    <text evidence="1">Belongs to the ROK (NagC/XylR) family.</text>
</comment>